<sequence>MKIFKKTLILCAAATFLTAGLTTPNINAAPMSPQGYWTVQESNQNQSGSEFSQRPSYYPYYDQMNPGYWSDNGWYNYGNSRWNGNNDWNMSRSGWWCW</sequence>
<organism evidence="2 3">
    <name type="scientific">Desulfitobacterium hafniense</name>
    <name type="common">Desulfitobacterium frappieri</name>
    <dbReference type="NCBI Taxonomy" id="49338"/>
    <lineage>
        <taxon>Bacteria</taxon>
        <taxon>Bacillati</taxon>
        <taxon>Bacillota</taxon>
        <taxon>Clostridia</taxon>
        <taxon>Eubacteriales</taxon>
        <taxon>Desulfitobacteriaceae</taxon>
        <taxon>Desulfitobacterium</taxon>
    </lineage>
</organism>
<comment type="caution">
    <text evidence="2">The sequence shown here is derived from an EMBL/GenBank/DDBJ whole genome shotgun (WGS) entry which is preliminary data.</text>
</comment>
<dbReference type="OrthoDB" id="1798822at2"/>
<feature type="chain" id="PRO_5006924120" description="Prokaryotic membrane lipoprotein lipid attachment site profile" evidence="1">
    <location>
        <begin position="29"/>
        <end position="98"/>
    </location>
</feature>
<dbReference type="RefSeq" id="WP_058490886.1">
    <property type="nucleotide sequence ID" value="NZ_LOCK01000014.1"/>
</dbReference>
<dbReference type="EMBL" id="LOCK01000014">
    <property type="protein sequence ID" value="KTE92443.1"/>
    <property type="molecule type" value="Genomic_DNA"/>
</dbReference>
<dbReference type="AlphaFoldDB" id="A0A0W1JLA7"/>
<protein>
    <recommendedName>
        <fullName evidence="4">Prokaryotic membrane lipoprotein lipid attachment site profile</fullName>
    </recommendedName>
</protein>
<evidence type="ECO:0000313" key="2">
    <source>
        <dbReference type="EMBL" id="KTE92443.1"/>
    </source>
</evidence>
<evidence type="ECO:0000256" key="1">
    <source>
        <dbReference type="SAM" id="SignalP"/>
    </source>
</evidence>
<reference evidence="2 3" key="1">
    <citation type="submission" date="2015-12" db="EMBL/GenBank/DDBJ databases">
        <title>Draft Genome Sequence of Desulfitobacterium hafniense Strain DH, a Sulfate-reducing Bacterium Isolated from Paddy Soils.</title>
        <authorList>
            <person name="Bao P."/>
            <person name="Zhang X."/>
            <person name="Li G."/>
        </authorList>
    </citation>
    <scope>NUCLEOTIDE SEQUENCE [LARGE SCALE GENOMIC DNA]</scope>
    <source>
        <strain evidence="2 3">DH</strain>
    </source>
</reference>
<evidence type="ECO:0008006" key="4">
    <source>
        <dbReference type="Google" id="ProtNLM"/>
    </source>
</evidence>
<gene>
    <name evidence="2" type="ORF">AT727_18995</name>
</gene>
<accession>A0A0W1JLA7</accession>
<feature type="signal peptide" evidence="1">
    <location>
        <begin position="1"/>
        <end position="28"/>
    </location>
</feature>
<keyword evidence="1" id="KW-0732">Signal</keyword>
<dbReference type="Proteomes" id="UP000054623">
    <property type="component" value="Unassembled WGS sequence"/>
</dbReference>
<proteinExistence type="predicted"/>
<evidence type="ECO:0000313" key="3">
    <source>
        <dbReference type="Proteomes" id="UP000054623"/>
    </source>
</evidence>
<name>A0A0W1JLA7_DESHA</name>